<dbReference type="InterPro" id="IPR013210">
    <property type="entry name" value="LRR_N_plant-typ"/>
</dbReference>
<evidence type="ECO:0000256" key="4">
    <source>
        <dbReference type="ARBA" id="ARBA00022737"/>
    </source>
</evidence>
<keyword evidence="6" id="KW-0472">Membrane</keyword>
<sequence>MITSLFFFYSFLCFVLLISECFSSSFDHHLCSPTEASALLQFKQSFQHRSEGYCSYRCYGGCYPKIKSWNESRDCCSWDGVTCDLLNGHVIGLDLSCSLLPGSIHPNSTLYQLHHLQTLNLAYNDVYPSSIPHNIGGLTNLRHLNLSDAWFQGKIPTEISYLSNLVSLDLSNSYALELDEKTFETMLHNFTNLEVLSLSQVIISSPLPVNISSSLRHLDLKHTNLLGVLTESFFLMPNSLETLKLSGNLRLEGVFPKRNTLLTELDISYTGISGELPDSIGNFSSLKYLNLQQCQFSGSIPDSIGNLTQITALDLSYNHFTGRIIPSTISKFKHLTLLDLSSNSFSGEIPDVFSNLQKLRYLDFFNNSFIGPFPASILSLTRLEHLGLSSNSLSGPLPSNTRTLPKLIHLDLSYNSLNGTIPSWVFSLPLLYSVSLQHNRFRGLADEVIKTNPTLKELHLSNNQLSGSFPQSLANLTNLETLGISSNNITIDEGMNITFLSLSSLFLSSCQLKHFPHFLRNVNTLVYLDISNNKISGQIPNWFSGMRWDSLIFLNLSGNSLTGNLPQFRYDNIGYLDLKFNSLQGPLPSSICNMSKLILLDLSHNYFSDSVPHCLGSMGLLTALDLRRNNLTGSLPPLCAQSTSLSTIVVNGNQFEGPVPVSLLKCNGLEVLDVGNNAINDTFPAWLGVLQELQWLTSCKCFWKLRGNDQIRW</sequence>
<feature type="domain" description="Disease resistance R13L4/SHOC-2-like LRR" evidence="9">
    <location>
        <begin position="327"/>
        <end position="535"/>
    </location>
</feature>
<dbReference type="InterPro" id="IPR055414">
    <property type="entry name" value="LRR_R13L4/SHOC2-like"/>
</dbReference>
<dbReference type="InterPro" id="IPR032675">
    <property type="entry name" value="LRR_dom_sf"/>
</dbReference>
<evidence type="ECO:0000313" key="11">
    <source>
        <dbReference type="RefSeq" id="XP_027769674.1"/>
    </source>
</evidence>
<keyword evidence="4" id="KW-0677">Repeat</keyword>
<feature type="domain" description="Leucine-rich repeat-containing N-terminal plant-type" evidence="8">
    <location>
        <begin position="33"/>
        <end position="84"/>
    </location>
</feature>
<dbReference type="SUPFAM" id="SSF52058">
    <property type="entry name" value="L domain-like"/>
    <property type="match status" value="2"/>
</dbReference>
<dbReference type="PANTHER" id="PTHR48004:SF58">
    <property type="entry name" value="OS01G0162200 PROTEIN"/>
    <property type="match status" value="1"/>
</dbReference>
<evidence type="ECO:0000313" key="10">
    <source>
        <dbReference type="Proteomes" id="UP000694930"/>
    </source>
</evidence>
<protein>
    <submittedName>
        <fullName evidence="11">Receptor-like protein 6 isoform X2</fullName>
    </submittedName>
</protein>
<dbReference type="InterPro" id="IPR001611">
    <property type="entry name" value="Leu-rich_rpt"/>
</dbReference>
<dbReference type="Pfam" id="PF08263">
    <property type="entry name" value="LRRNT_2"/>
    <property type="match status" value="1"/>
</dbReference>
<keyword evidence="3 7" id="KW-0732">Signal</keyword>
<name>A0ABM1V1Q6_SOLPN</name>
<reference evidence="10" key="1">
    <citation type="journal article" date="2014" name="Nat. Genet.">
        <title>The genome of the stress-tolerant wild tomato species Solanum pennellii.</title>
        <authorList>
            <person name="Bolger A."/>
            <person name="Scossa F."/>
            <person name="Bolger M.E."/>
            <person name="Lanz C."/>
            <person name="Maumus F."/>
            <person name="Tohge T."/>
            <person name="Quesneville H."/>
            <person name="Alseekh S."/>
            <person name="Sorensen I."/>
            <person name="Lichtenstein G."/>
            <person name="Fich E.A."/>
            <person name="Conte M."/>
            <person name="Keller H."/>
            <person name="Schneeberger K."/>
            <person name="Schwacke R."/>
            <person name="Ofner I."/>
            <person name="Vrebalov J."/>
            <person name="Xu Y."/>
            <person name="Osorio S."/>
            <person name="Aflitos S.A."/>
            <person name="Schijlen E."/>
            <person name="Jimenez-Gomez J.M."/>
            <person name="Ryngajllo M."/>
            <person name="Kimura S."/>
            <person name="Kumar R."/>
            <person name="Koenig D."/>
            <person name="Headland L.R."/>
            <person name="Maloof J.N."/>
            <person name="Sinha N."/>
            <person name="van Ham R.C."/>
            <person name="Lankhorst R.K."/>
            <person name="Mao L."/>
            <person name="Vogel A."/>
            <person name="Arsova B."/>
            <person name="Panstruga R."/>
            <person name="Fei Z."/>
            <person name="Rose J.K."/>
            <person name="Zamir D."/>
            <person name="Carrari F."/>
            <person name="Giovannoni J.J."/>
            <person name="Weigel D."/>
            <person name="Usadel B."/>
            <person name="Fernie A.R."/>
        </authorList>
    </citation>
    <scope>NUCLEOTIDE SEQUENCE [LARGE SCALE GENOMIC DNA]</scope>
    <source>
        <strain evidence="10">cv. LA0716</strain>
    </source>
</reference>
<evidence type="ECO:0000259" key="9">
    <source>
        <dbReference type="Pfam" id="PF23598"/>
    </source>
</evidence>
<evidence type="ECO:0000256" key="6">
    <source>
        <dbReference type="ARBA" id="ARBA00023136"/>
    </source>
</evidence>
<dbReference type="Gene3D" id="3.80.10.10">
    <property type="entry name" value="Ribonuclease Inhibitor"/>
    <property type="match status" value="5"/>
</dbReference>
<dbReference type="Proteomes" id="UP000694930">
    <property type="component" value="Chromosome 12"/>
</dbReference>
<dbReference type="InterPro" id="IPR003591">
    <property type="entry name" value="Leu-rich_rpt_typical-subtyp"/>
</dbReference>
<feature type="chain" id="PRO_5046258226" evidence="7">
    <location>
        <begin position="24"/>
        <end position="713"/>
    </location>
</feature>
<accession>A0ABM1V1Q6</accession>
<feature type="signal peptide" evidence="7">
    <location>
        <begin position="1"/>
        <end position="23"/>
    </location>
</feature>
<organism evidence="10 11">
    <name type="scientific">Solanum pennellii</name>
    <name type="common">Tomato</name>
    <name type="synonym">Lycopersicon pennellii</name>
    <dbReference type="NCBI Taxonomy" id="28526"/>
    <lineage>
        <taxon>Eukaryota</taxon>
        <taxon>Viridiplantae</taxon>
        <taxon>Streptophyta</taxon>
        <taxon>Embryophyta</taxon>
        <taxon>Tracheophyta</taxon>
        <taxon>Spermatophyta</taxon>
        <taxon>Magnoliopsida</taxon>
        <taxon>eudicotyledons</taxon>
        <taxon>Gunneridae</taxon>
        <taxon>Pentapetalae</taxon>
        <taxon>asterids</taxon>
        <taxon>lamiids</taxon>
        <taxon>Solanales</taxon>
        <taxon>Solanaceae</taxon>
        <taxon>Solanoideae</taxon>
        <taxon>Solaneae</taxon>
        <taxon>Solanum</taxon>
        <taxon>Solanum subgen. Lycopersicon</taxon>
    </lineage>
</organism>
<dbReference type="InterPro" id="IPR052941">
    <property type="entry name" value="StomDev_PlantInt_Reg"/>
</dbReference>
<dbReference type="GeneID" id="107005613"/>
<evidence type="ECO:0000256" key="2">
    <source>
        <dbReference type="ARBA" id="ARBA00022692"/>
    </source>
</evidence>
<dbReference type="RefSeq" id="XP_027769674.1">
    <property type="nucleotide sequence ID" value="XM_027913873.1"/>
</dbReference>
<dbReference type="PANTHER" id="PTHR48004">
    <property type="entry name" value="OS01G0149700 PROTEIN"/>
    <property type="match status" value="1"/>
</dbReference>
<dbReference type="SMART" id="SM00369">
    <property type="entry name" value="LRR_TYP"/>
    <property type="match status" value="9"/>
</dbReference>
<proteinExistence type="predicted"/>
<keyword evidence="5" id="KW-1133">Transmembrane helix</keyword>
<dbReference type="SUPFAM" id="SSF52047">
    <property type="entry name" value="RNI-like"/>
    <property type="match status" value="1"/>
</dbReference>
<keyword evidence="10" id="KW-1185">Reference proteome</keyword>
<evidence type="ECO:0000256" key="1">
    <source>
        <dbReference type="ARBA" id="ARBA00022614"/>
    </source>
</evidence>
<evidence type="ECO:0000256" key="3">
    <source>
        <dbReference type="ARBA" id="ARBA00022729"/>
    </source>
</evidence>
<dbReference type="Pfam" id="PF13516">
    <property type="entry name" value="LRR_6"/>
    <property type="match status" value="1"/>
</dbReference>
<gene>
    <name evidence="11" type="primary">LOC107005613</name>
</gene>
<dbReference type="Pfam" id="PF00560">
    <property type="entry name" value="LRR_1"/>
    <property type="match status" value="4"/>
</dbReference>
<evidence type="ECO:0000256" key="5">
    <source>
        <dbReference type="ARBA" id="ARBA00022989"/>
    </source>
</evidence>
<keyword evidence="2" id="KW-0812">Transmembrane</keyword>
<dbReference type="Pfam" id="PF23598">
    <property type="entry name" value="LRR_14"/>
    <property type="match status" value="1"/>
</dbReference>
<evidence type="ECO:0000256" key="7">
    <source>
        <dbReference type="SAM" id="SignalP"/>
    </source>
</evidence>
<evidence type="ECO:0000259" key="8">
    <source>
        <dbReference type="Pfam" id="PF08263"/>
    </source>
</evidence>
<keyword evidence="1" id="KW-0433">Leucine-rich repeat</keyword>
<reference evidence="11" key="2">
    <citation type="submission" date="2025-08" db="UniProtKB">
        <authorList>
            <consortium name="RefSeq"/>
        </authorList>
    </citation>
    <scope>IDENTIFICATION</scope>
</reference>
<dbReference type="Pfam" id="PF13855">
    <property type="entry name" value="LRR_8"/>
    <property type="match status" value="1"/>
</dbReference>